<evidence type="ECO:0000256" key="7">
    <source>
        <dbReference type="SAM" id="MobiDB-lite"/>
    </source>
</evidence>
<protein>
    <submittedName>
        <fullName evidence="8">Uncharacterized protein</fullName>
    </submittedName>
</protein>
<feature type="non-terminal residue" evidence="8">
    <location>
        <position position="325"/>
    </location>
</feature>
<evidence type="ECO:0000256" key="5">
    <source>
        <dbReference type="ARBA" id="ARBA00022989"/>
    </source>
</evidence>
<evidence type="ECO:0000256" key="2">
    <source>
        <dbReference type="ARBA" id="ARBA00022692"/>
    </source>
</evidence>
<dbReference type="EMBL" id="KZ999714">
    <property type="protein sequence ID" value="RKO84808.1"/>
    <property type="molecule type" value="Genomic_DNA"/>
</dbReference>
<evidence type="ECO:0000256" key="4">
    <source>
        <dbReference type="ARBA" id="ARBA00022803"/>
    </source>
</evidence>
<keyword evidence="6" id="KW-0472">Membrane</keyword>
<feature type="compositionally biased region" description="Low complexity" evidence="7">
    <location>
        <begin position="1"/>
        <end position="26"/>
    </location>
</feature>
<dbReference type="PANTHER" id="PTHR46208:SF1">
    <property type="entry name" value="MITOCHONDRIAL IMPORT RECEPTOR SUBUNIT TOM70"/>
    <property type="match status" value="1"/>
</dbReference>
<dbReference type="PANTHER" id="PTHR46208">
    <property type="entry name" value="MITOCHONDRIAL IMPORT RECEPTOR SUBUNIT TOM70"/>
    <property type="match status" value="1"/>
</dbReference>
<evidence type="ECO:0000313" key="9">
    <source>
        <dbReference type="Proteomes" id="UP000269721"/>
    </source>
</evidence>
<sequence length="325" mass="36294">MGQGTSALALDSTSISLASSPDSSPAGRGEAMVRIASRHERKESLEVAARDLQVAGPRLRRNIERFVRIFGPGIGVLQTAGREMNCRNYSYCPTERRPSLKRYDGHIGTGKHCKGGENARQSILPGEGILRLSMYTARPLTKLGKLYLRMFIPISRFTHRYRPALFFPPALTYDAKYIKALDLRAGAYEILEKWELALNDYASMRLLEEYKTEASLQAVDRIVKQVGKVKATELFQSHSLILVFYALAYMDSFRFTSRGAPEIADREAVEEGDVLIKAAFAAAAERKWVEARKACIEGIETGKLSDGFEFLAYNLRGTFGFLMGD</sequence>
<keyword evidence="4" id="KW-0802">TPR repeat</keyword>
<dbReference type="InterPro" id="IPR011990">
    <property type="entry name" value="TPR-like_helical_dom_sf"/>
</dbReference>
<dbReference type="GO" id="GO:0008320">
    <property type="term" value="F:protein transmembrane transporter activity"/>
    <property type="evidence" value="ECO:0007669"/>
    <property type="project" value="TreeGrafter"/>
</dbReference>
<dbReference type="GO" id="GO:0030150">
    <property type="term" value="P:protein import into mitochondrial matrix"/>
    <property type="evidence" value="ECO:0007669"/>
    <property type="project" value="TreeGrafter"/>
</dbReference>
<keyword evidence="9" id="KW-1185">Reference proteome</keyword>
<organism evidence="8 9">
    <name type="scientific">Blyttiomyces helicus</name>
    <dbReference type="NCBI Taxonomy" id="388810"/>
    <lineage>
        <taxon>Eukaryota</taxon>
        <taxon>Fungi</taxon>
        <taxon>Fungi incertae sedis</taxon>
        <taxon>Chytridiomycota</taxon>
        <taxon>Chytridiomycota incertae sedis</taxon>
        <taxon>Chytridiomycetes</taxon>
        <taxon>Chytridiomycetes incertae sedis</taxon>
        <taxon>Blyttiomyces</taxon>
    </lineage>
</organism>
<comment type="subcellular location">
    <subcellularLocation>
        <location evidence="1">Membrane</location>
    </subcellularLocation>
</comment>
<keyword evidence="5" id="KW-1133">Transmembrane helix</keyword>
<keyword evidence="2" id="KW-0812">Transmembrane</keyword>
<evidence type="ECO:0000256" key="1">
    <source>
        <dbReference type="ARBA" id="ARBA00004370"/>
    </source>
</evidence>
<accession>A0A4P9W216</accession>
<dbReference type="AlphaFoldDB" id="A0A4P9W216"/>
<evidence type="ECO:0000256" key="3">
    <source>
        <dbReference type="ARBA" id="ARBA00022737"/>
    </source>
</evidence>
<proteinExistence type="predicted"/>
<evidence type="ECO:0000256" key="6">
    <source>
        <dbReference type="ARBA" id="ARBA00023136"/>
    </source>
</evidence>
<dbReference type="GO" id="GO:0045039">
    <property type="term" value="P:protein insertion into mitochondrial inner membrane"/>
    <property type="evidence" value="ECO:0007669"/>
    <property type="project" value="TreeGrafter"/>
</dbReference>
<dbReference type="Proteomes" id="UP000269721">
    <property type="component" value="Unassembled WGS sequence"/>
</dbReference>
<feature type="region of interest" description="Disordered" evidence="7">
    <location>
        <begin position="1"/>
        <end position="32"/>
    </location>
</feature>
<evidence type="ECO:0000313" key="8">
    <source>
        <dbReference type="EMBL" id="RKO84808.1"/>
    </source>
</evidence>
<dbReference type="Gene3D" id="1.25.40.10">
    <property type="entry name" value="Tetratricopeptide repeat domain"/>
    <property type="match status" value="1"/>
</dbReference>
<name>A0A4P9W216_9FUNG</name>
<dbReference type="GO" id="GO:0030943">
    <property type="term" value="F:mitochondrion targeting sequence binding"/>
    <property type="evidence" value="ECO:0007669"/>
    <property type="project" value="TreeGrafter"/>
</dbReference>
<keyword evidence="3" id="KW-0677">Repeat</keyword>
<gene>
    <name evidence="8" type="ORF">BDK51DRAFT_31162</name>
</gene>
<dbReference type="OrthoDB" id="2942533at2759"/>
<reference evidence="9" key="1">
    <citation type="journal article" date="2018" name="Nat. Microbiol.">
        <title>Leveraging single-cell genomics to expand the fungal tree of life.</title>
        <authorList>
            <person name="Ahrendt S.R."/>
            <person name="Quandt C.A."/>
            <person name="Ciobanu D."/>
            <person name="Clum A."/>
            <person name="Salamov A."/>
            <person name="Andreopoulos B."/>
            <person name="Cheng J.F."/>
            <person name="Woyke T."/>
            <person name="Pelin A."/>
            <person name="Henrissat B."/>
            <person name="Reynolds N.K."/>
            <person name="Benny G.L."/>
            <person name="Smith M.E."/>
            <person name="James T.Y."/>
            <person name="Grigoriev I.V."/>
        </authorList>
    </citation>
    <scope>NUCLEOTIDE SEQUENCE [LARGE SCALE GENOMIC DNA]</scope>
</reference>
<dbReference type="GO" id="GO:0005741">
    <property type="term" value="C:mitochondrial outer membrane"/>
    <property type="evidence" value="ECO:0007669"/>
    <property type="project" value="TreeGrafter"/>
</dbReference>